<dbReference type="Proteomes" id="UP000589896">
    <property type="component" value="Unassembled WGS sequence"/>
</dbReference>
<dbReference type="AlphaFoldDB" id="A0A7Z0TY25"/>
<dbReference type="RefSeq" id="WP_180544071.1">
    <property type="nucleotide sequence ID" value="NZ_JACCJZ010000010.1"/>
</dbReference>
<dbReference type="PRINTS" id="PR00032">
    <property type="entry name" value="HTHARAC"/>
</dbReference>
<dbReference type="GO" id="GO:0043565">
    <property type="term" value="F:sequence-specific DNA binding"/>
    <property type="evidence" value="ECO:0007669"/>
    <property type="project" value="InterPro"/>
</dbReference>
<evidence type="ECO:0000256" key="1">
    <source>
        <dbReference type="ARBA" id="ARBA00023015"/>
    </source>
</evidence>
<dbReference type="InterPro" id="IPR020449">
    <property type="entry name" value="Tscrpt_reg_AraC-type_HTH"/>
</dbReference>
<evidence type="ECO:0000313" key="6">
    <source>
        <dbReference type="Proteomes" id="UP000589896"/>
    </source>
</evidence>
<protein>
    <submittedName>
        <fullName evidence="5">Helix-turn-helix transcriptional regulator</fullName>
    </submittedName>
</protein>
<dbReference type="InterPro" id="IPR050204">
    <property type="entry name" value="AraC_XylS_family_regulators"/>
</dbReference>
<dbReference type="InterPro" id="IPR018060">
    <property type="entry name" value="HTH_AraC"/>
</dbReference>
<gene>
    <name evidence="5" type="ORF">H0E82_04055</name>
</gene>
<evidence type="ECO:0000256" key="3">
    <source>
        <dbReference type="ARBA" id="ARBA00023163"/>
    </source>
</evidence>
<dbReference type="Gene3D" id="1.10.10.60">
    <property type="entry name" value="Homeodomain-like"/>
    <property type="match status" value="2"/>
</dbReference>
<dbReference type="PROSITE" id="PS01124">
    <property type="entry name" value="HTH_ARAC_FAMILY_2"/>
    <property type="match status" value="1"/>
</dbReference>
<dbReference type="Pfam" id="PF12833">
    <property type="entry name" value="HTH_18"/>
    <property type="match status" value="1"/>
</dbReference>
<comment type="caution">
    <text evidence="5">The sequence shown here is derived from an EMBL/GenBank/DDBJ whole genome shotgun (WGS) entry which is preliminary data.</text>
</comment>
<dbReference type="InterPro" id="IPR009057">
    <property type="entry name" value="Homeodomain-like_sf"/>
</dbReference>
<dbReference type="EMBL" id="JACCJZ010000010">
    <property type="protein sequence ID" value="NYZ61942.1"/>
    <property type="molecule type" value="Genomic_DNA"/>
</dbReference>
<proteinExistence type="predicted"/>
<keyword evidence="3" id="KW-0804">Transcription</keyword>
<dbReference type="SUPFAM" id="SSF46689">
    <property type="entry name" value="Homeodomain-like"/>
    <property type="match status" value="2"/>
</dbReference>
<name>A0A7Z0TY25_9GAMM</name>
<evidence type="ECO:0000256" key="2">
    <source>
        <dbReference type="ARBA" id="ARBA00023125"/>
    </source>
</evidence>
<evidence type="ECO:0000259" key="4">
    <source>
        <dbReference type="PROSITE" id="PS01124"/>
    </source>
</evidence>
<keyword evidence="2" id="KW-0238">DNA-binding</keyword>
<dbReference type="GO" id="GO:0003700">
    <property type="term" value="F:DNA-binding transcription factor activity"/>
    <property type="evidence" value="ECO:0007669"/>
    <property type="project" value="InterPro"/>
</dbReference>
<reference evidence="5 6" key="1">
    <citation type="submission" date="2020-07" db="EMBL/GenBank/DDBJ databases">
        <title>isolation of Luteimonas sp. SJ-16.</title>
        <authorList>
            <person name="Huang X.-X."/>
            <person name="Xu L."/>
            <person name="Sun J.-Q."/>
        </authorList>
    </citation>
    <scope>NUCLEOTIDE SEQUENCE [LARGE SCALE GENOMIC DNA]</scope>
    <source>
        <strain evidence="5 6">SJ-16</strain>
    </source>
</reference>
<keyword evidence="1" id="KW-0805">Transcription regulation</keyword>
<accession>A0A7Z0TY25</accession>
<keyword evidence="6" id="KW-1185">Reference proteome</keyword>
<feature type="domain" description="HTH araC/xylS-type" evidence="4">
    <location>
        <begin position="210"/>
        <end position="308"/>
    </location>
</feature>
<dbReference type="PANTHER" id="PTHR46796">
    <property type="entry name" value="HTH-TYPE TRANSCRIPTIONAL ACTIVATOR RHAS-RELATED"/>
    <property type="match status" value="1"/>
</dbReference>
<organism evidence="5 6">
    <name type="scientific">Luteimonas deserti</name>
    <dbReference type="NCBI Taxonomy" id="2752306"/>
    <lineage>
        <taxon>Bacteria</taxon>
        <taxon>Pseudomonadati</taxon>
        <taxon>Pseudomonadota</taxon>
        <taxon>Gammaproteobacteria</taxon>
        <taxon>Lysobacterales</taxon>
        <taxon>Lysobacteraceae</taxon>
        <taxon>Luteimonas</taxon>
    </lineage>
</organism>
<dbReference type="SMART" id="SM00342">
    <property type="entry name" value="HTH_ARAC"/>
    <property type="match status" value="1"/>
</dbReference>
<sequence>MDRLVPGTEPPPHPPGVRGLTRAMELPQAPILATRSAGVSGMAFLELGSGDAAAGVAAPVRDDAFLIALQLRPCADFDLYADGRLVRPRGFDTGNVAIFDLRENLATERREAFHAVDLYLPQAALVAVAEEAGAVRIDDLRHDTGAAFRDPVAHALLSSIRPALAMPAQANQLFLDHVALALTSHVAHTYGGMRPRPAVQPGALAAWQLRRAQDLLRANLAGRVTLAELAGVCELSIRHFTRAFRASTGTSPHGWLMRLRVERARDLLVDPRMPLGELALACGFADQSHFTRVFHQHLGMSPGAYRRLHRT</sequence>
<dbReference type="PANTHER" id="PTHR46796:SF14">
    <property type="entry name" value="TRANSCRIPTIONAL REGULATORY PROTEIN"/>
    <property type="match status" value="1"/>
</dbReference>
<evidence type="ECO:0000313" key="5">
    <source>
        <dbReference type="EMBL" id="NYZ61942.1"/>
    </source>
</evidence>